<evidence type="ECO:0000256" key="9">
    <source>
        <dbReference type="PROSITE-ProRule" id="PRU10141"/>
    </source>
</evidence>
<gene>
    <name evidence="13" type="ORF">PCON_01741</name>
</gene>
<feature type="compositionally biased region" description="Polar residues" evidence="11">
    <location>
        <begin position="475"/>
        <end position="489"/>
    </location>
</feature>
<feature type="compositionally biased region" description="Basic and acidic residues" evidence="11">
    <location>
        <begin position="637"/>
        <end position="648"/>
    </location>
</feature>
<evidence type="ECO:0000256" key="10">
    <source>
        <dbReference type="SAM" id="Coils"/>
    </source>
</evidence>
<feature type="binding site" evidence="9">
    <location>
        <position position="36"/>
    </location>
    <ligand>
        <name>ATP</name>
        <dbReference type="ChEBI" id="CHEBI:30616"/>
    </ligand>
</feature>
<evidence type="ECO:0000259" key="12">
    <source>
        <dbReference type="PROSITE" id="PS50011"/>
    </source>
</evidence>
<evidence type="ECO:0000256" key="1">
    <source>
        <dbReference type="ARBA" id="ARBA00012513"/>
    </source>
</evidence>
<dbReference type="CDD" id="cd08217">
    <property type="entry name" value="STKc_Nek2"/>
    <property type="match status" value="1"/>
</dbReference>
<dbReference type="PANTHER" id="PTHR44899:SF3">
    <property type="entry name" value="SERINE_THREONINE-PROTEIN KINASE NEK1"/>
    <property type="match status" value="1"/>
</dbReference>
<evidence type="ECO:0000256" key="5">
    <source>
        <dbReference type="ARBA" id="ARBA00022777"/>
    </source>
</evidence>
<keyword evidence="5 13" id="KW-0418">Kinase</keyword>
<feature type="domain" description="Protein kinase" evidence="12">
    <location>
        <begin position="7"/>
        <end position="290"/>
    </location>
</feature>
<feature type="compositionally biased region" description="Low complexity" evidence="11">
    <location>
        <begin position="559"/>
        <end position="572"/>
    </location>
</feature>
<keyword evidence="3" id="KW-0808">Transferase</keyword>
<evidence type="ECO:0000256" key="7">
    <source>
        <dbReference type="ARBA" id="ARBA00047899"/>
    </source>
</evidence>
<comment type="catalytic activity">
    <reaction evidence="7">
        <text>L-threonyl-[protein] + ATP = O-phospho-L-threonyl-[protein] + ADP + H(+)</text>
        <dbReference type="Rhea" id="RHEA:46608"/>
        <dbReference type="Rhea" id="RHEA-COMP:11060"/>
        <dbReference type="Rhea" id="RHEA-COMP:11605"/>
        <dbReference type="ChEBI" id="CHEBI:15378"/>
        <dbReference type="ChEBI" id="CHEBI:30013"/>
        <dbReference type="ChEBI" id="CHEBI:30616"/>
        <dbReference type="ChEBI" id="CHEBI:61977"/>
        <dbReference type="ChEBI" id="CHEBI:456216"/>
        <dbReference type="EC" id="2.7.11.1"/>
    </reaction>
</comment>
<dbReference type="PROSITE" id="PS00108">
    <property type="entry name" value="PROTEIN_KINASE_ST"/>
    <property type="match status" value="1"/>
</dbReference>
<reference evidence="13 14" key="1">
    <citation type="journal article" date="2013" name="PLoS Genet.">
        <title>The genome and development-dependent transcriptomes of Pyronema confluens: a window into fungal evolution.</title>
        <authorList>
            <person name="Traeger S."/>
            <person name="Altegoer F."/>
            <person name="Freitag M."/>
            <person name="Gabaldon T."/>
            <person name="Kempken F."/>
            <person name="Kumar A."/>
            <person name="Marcet-Houben M."/>
            <person name="Poggeler S."/>
            <person name="Stajich J.E."/>
            <person name="Nowrousian M."/>
        </authorList>
    </citation>
    <scope>NUCLEOTIDE SEQUENCE [LARGE SCALE GENOMIC DNA]</scope>
    <source>
        <strain evidence="14">CBS 100304</strain>
        <tissue evidence="13">Vegetative mycelium</tissue>
    </source>
</reference>
<dbReference type="STRING" id="1076935.U4LNK2"/>
<accession>U4LNK2</accession>
<dbReference type="PROSITE" id="PS50011">
    <property type="entry name" value="PROTEIN_KINASE_DOM"/>
    <property type="match status" value="1"/>
</dbReference>
<feature type="region of interest" description="Disordered" evidence="11">
    <location>
        <begin position="475"/>
        <end position="609"/>
    </location>
</feature>
<evidence type="ECO:0000256" key="3">
    <source>
        <dbReference type="ARBA" id="ARBA00022679"/>
    </source>
</evidence>
<dbReference type="OMA" id="LEMEIFK"/>
<feature type="compositionally biased region" description="Gly residues" evidence="11">
    <location>
        <begin position="685"/>
        <end position="695"/>
    </location>
</feature>
<keyword evidence="4 9" id="KW-0547">Nucleotide-binding</keyword>
<evidence type="ECO:0000256" key="6">
    <source>
        <dbReference type="ARBA" id="ARBA00022840"/>
    </source>
</evidence>
<dbReference type="GO" id="GO:0004674">
    <property type="term" value="F:protein serine/threonine kinase activity"/>
    <property type="evidence" value="ECO:0007669"/>
    <property type="project" value="UniProtKB-KW"/>
</dbReference>
<evidence type="ECO:0000256" key="4">
    <source>
        <dbReference type="ARBA" id="ARBA00022741"/>
    </source>
</evidence>
<dbReference type="PROSITE" id="PS00107">
    <property type="entry name" value="PROTEIN_KINASE_ATP"/>
    <property type="match status" value="1"/>
</dbReference>
<dbReference type="EC" id="2.7.11.1" evidence="1"/>
<dbReference type="SMART" id="SM00220">
    <property type="entry name" value="S_TKc"/>
    <property type="match status" value="1"/>
</dbReference>
<comment type="catalytic activity">
    <reaction evidence="8">
        <text>L-seryl-[protein] + ATP = O-phospho-L-seryl-[protein] + ADP + H(+)</text>
        <dbReference type="Rhea" id="RHEA:17989"/>
        <dbReference type="Rhea" id="RHEA-COMP:9863"/>
        <dbReference type="Rhea" id="RHEA-COMP:11604"/>
        <dbReference type="ChEBI" id="CHEBI:15378"/>
        <dbReference type="ChEBI" id="CHEBI:29999"/>
        <dbReference type="ChEBI" id="CHEBI:30616"/>
        <dbReference type="ChEBI" id="CHEBI:83421"/>
        <dbReference type="ChEBI" id="CHEBI:456216"/>
        <dbReference type="EC" id="2.7.11.1"/>
    </reaction>
</comment>
<keyword evidence="2" id="KW-0723">Serine/threonine-protein kinase</keyword>
<evidence type="ECO:0000313" key="13">
    <source>
        <dbReference type="EMBL" id="CCX33736.1"/>
    </source>
</evidence>
<keyword evidence="6 9" id="KW-0067">ATP-binding</keyword>
<dbReference type="eggNOG" id="KOG0591">
    <property type="taxonomic scope" value="Eukaryota"/>
</dbReference>
<keyword evidence="10" id="KW-0175">Coiled coil</keyword>
<dbReference type="SUPFAM" id="SSF56112">
    <property type="entry name" value="Protein kinase-like (PK-like)"/>
    <property type="match status" value="1"/>
</dbReference>
<evidence type="ECO:0000256" key="11">
    <source>
        <dbReference type="SAM" id="MobiDB-lite"/>
    </source>
</evidence>
<protein>
    <recommendedName>
        <fullName evidence="1">non-specific serine/threonine protein kinase</fullName>
        <ecNumber evidence="1">2.7.11.1</ecNumber>
    </recommendedName>
</protein>
<dbReference type="InterPro" id="IPR000719">
    <property type="entry name" value="Prot_kinase_dom"/>
</dbReference>
<feature type="compositionally biased region" description="Polar residues" evidence="11">
    <location>
        <begin position="597"/>
        <end position="609"/>
    </location>
</feature>
<dbReference type="InterPro" id="IPR011009">
    <property type="entry name" value="Kinase-like_dom_sf"/>
</dbReference>
<evidence type="ECO:0000256" key="2">
    <source>
        <dbReference type="ARBA" id="ARBA00022527"/>
    </source>
</evidence>
<feature type="region of interest" description="Disordered" evidence="11">
    <location>
        <begin position="421"/>
        <end position="441"/>
    </location>
</feature>
<feature type="compositionally biased region" description="Polar residues" evidence="11">
    <location>
        <begin position="576"/>
        <end position="587"/>
    </location>
</feature>
<dbReference type="Pfam" id="PF00069">
    <property type="entry name" value="Pkinase"/>
    <property type="match status" value="2"/>
</dbReference>
<dbReference type="PANTHER" id="PTHR44899">
    <property type="entry name" value="CAMK FAMILY PROTEIN KINASE"/>
    <property type="match status" value="1"/>
</dbReference>
<dbReference type="InterPro" id="IPR017441">
    <property type="entry name" value="Protein_kinase_ATP_BS"/>
</dbReference>
<feature type="compositionally biased region" description="Low complexity" evidence="11">
    <location>
        <begin position="428"/>
        <end position="441"/>
    </location>
</feature>
<dbReference type="Gene3D" id="3.30.200.20">
    <property type="entry name" value="Phosphorylase Kinase, domain 1"/>
    <property type="match status" value="1"/>
</dbReference>
<dbReference type="InterPro" id="IPR008271">
    <property type="entry name" value="Ser/Thr_kinase_AS"/>
</dbReference>
<dbReference type="AlphaFoldDB" id="U4LNK2"/>
<dbReference type="Gene3D" id="1.10.510.10">
    <property type="entry name" value="Transferase(Phosphotransferase) domain 1"/>
    <property type="match status" value="1"/>
</dbReference>
<feature type="region of interest" description="Disordered" evidence="11">
    <location>
        <begin position="637"/>
        <end position="695"/>
    </location>
</feature>
<sequence>MSIADQYDVLELIGRGSFGLIRKVRRKSDGHILVRKEIAYHRMSDKERKQLNAECGILAQVKHPNIVEYYTRDHVKADASLHLYMEYCGNGDLSQTIKECRSVGKLLPEAMIWTYFTQIVLALYRCHNGVNPPTVGNLWEKMTMPTPTDDKVPIKILHRDLKPENIFLGENGDVKLGDFGLSKMLAPEQHLTTTYVGTPYYMSPEIVSDLPYTNKSDIWSLGCIIYELCQLSPPFNAKTQWSLIDKIKTGKYAPIPRQYSPELRHVIEICLKVDPDKRPDTAALLEMEIFKIMHKEREIVLLHRHLQAAEITLKSREEDILRREQQLIQKAEEMHKDFEERSIQMHGEIDASLRAQWESLAHQELQRLVDQEVAKRISTELEPRIKAEVDSRVQAEIAARLEVEVFNKIRSLDLIPRVAASGAAREISPPSTASLSSSGASTSGFNSSHAFNITTNGINTSAAINNTQIPFNHSSNSAPSFGISQQSIPDSPADITMHSPGFALQTPGPKRHLSADGPPPKFARMLPDDSPIRAQSVPAPRFSSEGTGNFKMPPPPKTQFPSTQSQSQQQQKRTGALSTHATASANGSPLRVAGPTRTRSGFNRAGTTGMMSFDQTQARDRREYGLGGRGLSLDDVATERDRVRDRGRNGVLGKRPLGLQPAPKWDPLDQDAPSPFKKSMRPGTGTAGMGGRWLG</sequence>
<dbReference type="GO" id="GO:0005524">
    <property type="term" value="F:ATP binding"/>
    <property type="evidence" value="ECO:0007669"/>
    <property type="project" value="UniProtKB-UniRule"/>
</dbReference>
<dbReference type="InterPro" id="IPR051131">
    <property type="entry name" value="NEK_Ser/Thr_kinase_NIMA"/>
</dbReference>
<dbReference type="OrthoDB" id="10250725at2759"/>
<evidence type="ECO:0000256" key="8">
    <source>
        <dbReference type="ARBA" id="ARBA00048679"/>
    </source>
</evidence>
<organism evidence="13 14">
    <name type="scientific">Pyronema omphalodes (strain CBS 100304)</name>
    <name type="common">Pyronema confluens</name>
    <dbReference type="NCBI Taxonomy" id="1076935"/>
    <lineage>
        <taxon>Eukaryota</taxon>
        <taxon>Fungi</taxon>
        <taxon>Dikarya</taxon>
        <taxon>Ascomycota</taxon>
        <taxon>Pezizomycotina</taxon>
        <taxon>Pezizomycetes</taxon>
        <taxon>Pezizales</taxon>
        <taxon>Pyronemataceae</taxon>
        <taxon>Pyronema</taxon>
    </lineage>
</organism>
<proteinExistence type="predicted"/>
<dbReference type="EMBL" id="HF936171">
    <property type="protein sequence ID" value="CCX33736.1"/>
    <property type="molecule type" value="Genomic_DNA"/>
</dbReference>
<name>U4LNK2_PYROM</name>
<feature type="coiled-coil region" evidence="10">
    <location>
        <begin position="314"/>
        <end position="341"/>
    </location>
</feature>
<keyword evidence="14" id="KW-1185">Reference proteome</keyword>
<evidence type="ECO:0000313" key="14">
    <source>
        <dbReference type="Proteomes" id="UP000018144"/>
    </source>
</evidence>
<dbReference type="Proteomes" id="UP000018144">
    <property type="component" value="Unassembled WGS sequence"/>
</dbReference>